<dbReference type="RefSeq" id="WP_074669933.1">
    <property type="nucleotide sequence ID" value="NZ_FNTB01000001.1"/>
</dbReference>
<dbReference type="Pfam" id="PF13576">
    <property type="entry name" value="Pentapeptide_3"/>
    <property type="match status" value="1"/>
</dbReference>
<feature type="transmembrane region" description="Helical" evidence="1">
    <location>
        <begin position="381"/>
        <end position="399"/>
    </location>
</feature>
<gene>
    <name evidence="2" type="ORF">SAMN05192540_0495</name>
</gene>
<dbReference type="Proteomes" id="UP000183038">
    <property type="component" value="Unassembled WGS sequence"/>
</dbReference>
<dbReference type="InterPro" id="IPR001646">
    <property type="entry name" value="5peptide_repeat"/>
</dbReference>
<keyword evidence="1" id="KW-0472">Membrane</keyword>
<evidence type="ECO:0000313" key="3">
    <source>
        <dbReference type="Proteomes" id="UP000183038"/>
    </source>
</evidence>
<keyword evidence="1" id="KW-0812">Transmembrane</keyword>
<dbReference type="Gene3D" id="2.160.20.80">
    <property type="entry name" value="E3 ubiquitin-protein ligase SopA"/>
    <property type="match status" value="1"/>
</dbReference>
<reference evidence="2 3" key="1">
    <citation type="submission" date="2016-10" db="EMBL/GenBank/DDBJ databases">
        <authorList>
            <person name="de Groot N.N."/>
        </authorList>
    </citation>
    <scope>NUCLEOTIDE SEQUENCE [LARGE SCALE GENOMIC DNA]</scope>
    <source>
        <strain evidence="2 3">MAR_2009_71</strain>
    </source>
</reference>
<organism evidence="2 3">
    <name type="scientific">Maribacter dokdonensis</name>
    <dbReference type="NCBI Taxonomy" id="320912"/>
    <lineage>
        <taxon>Bacteria</taxon>
        <taxon>Pseudomonadati</taxon>
        <taxon>Bacteroidota</taxon>
        <taxon>Flavobacteriia</taxon>
        <taxon>Flavobacteriales</taxon>
        <taxon>Flavobacteriaceae</taxon>
        <taxon>Maribacter</taxon>
    </lineage>
</organism>
<accession>A0A1H4JNV5</accession>
<evidence type="ECO:0000313" key="2">
    <source>
        <dbReference type="EMBL" id="SEB47981.1"/>
    </source>
</evidence>
<keyword evidence="1" id="KW-1133">Transmembrane helix</keyword>
<protein>
    <submittedName>
        <fullName evidence="2">Pentapeptide repeat-containing protein</fullName>
    </submittedName>
</protein>
<name>A0A1H4JNV5_9FLAO</name>
<feature type="transmembrane region" description="Helical" evidence="1">
    <location>
        <begin position="439"/>
        <end position="457"/>
    </location>
</feature>
<sequence>MDLIQLNQILKGRGNNTKNIENEEIDVTDTYINGEAISPTVNTITFKNCIFNGLEFNAYGIIKPNLKIKFIDCTLNCKTIFEKCTLHSLYFIDTEIINKCFEIKFCNLKRLDLISRYKQNKKDITGSFLKENNTILEHVSFENLVHKDGVFEFTENSIGDNSLKSNPISKSEISFKNAELNNCDLSDSNFGDVSIFDNANFRGERSFLSNNSEFNKAFFNNVDFGKTVLFNGSTFKDIVIFNKCSNLSKTVGDFSGCTFRNNLFFDYSKFKDLTFKNVSFERNVSFANCIFNKITLKQVLFEKVAFFDNIEILDLKLCSKETLRTIKQELQKSNNRIDYNKFKVYELEAHRAELSNKDWSDKFILWLNSISSNHGTNWMKSIKFTLITALLFYLIYFAFENLNKDFVINHESINYFITGYFKYLIPTYQSPFENGLSHGLFYVPFLIGKIVIGYGLFQTIVSFRKFRI</sequence>
<proteinExistence type="predicted"/>
<dbReference type="OrthoDB" id="1122808at2"/>
<evidence type="ECO:0000256" key="1">
    <source>
        <dbReference type="SAM" id="Phobius"/>
    </source>
</evidence>
<dbReference type="AlphaFoldDB" id="A0A1H4JNV5"/>
<dbReference type="EMBL" id="FNTB01000001">
    <property type="protein sequence ID" value="SEB47981.1"/>
    <property type="molecule type" value="Genomic_DNA"/>
</dbReference>